<dbReference type="AlphaFoldDB" id="Q2GHI7"/>
<dbReference type="HOGENOM" id="CLU_1097254_0_0_5"/>
<reference evidence="2 3" key="1">
    <citation type="journal article" date="2006" name="PLoS Genet.">
        <title>Comparative genomics of emerging human ehrlichiosis agents.</title>
        <authorList>
            <person name="Dunning Hotopp J.C."/>
            <person name="Lin M."/>
            <person name="Madupu R."/>
            <person name="Crabtree J."/>
            <person name="Angiuoli S.V."/>
            <person name="Eisen J.A."/>
            <person name="Seshadri R."/>
            <person name="Ren Q."/>
            <person name="Wu M."/>
            <person name="Utterback T.R."/>
            <person name="Smith S."/>
            <person name="Lewis M."/>
            <person name="Khouri H."/>
            <person name="Zhang C."/>
            <person name="Niu H."/>
            <person name="Lin Q."/>
            <person name="Ohashi N."/>
            <person name="Zhi N."/>
            <person name="Nelson W."/>
            <person name="Brinkac L.M."/>
            <person name="Dodson R.J."/>
            <person name="Rosovitz M.J."/>
            <person name="Sundaram J."/>
            <person name="Daugherty S.C."/>
            <person name="Davidsen T."/>
            <person name="Durkin A.S."/>
            <person name="Gwinn M."/>
            <person name="Haft D.H."/>
            <person name="Selengut J.D."/>
            <person name="Sullivan S.A."/>
            <person name="Zafar N."/>
            <person name="Zhou L."/>
            <person name="Benahmed F."/>
            <person name="Forberger H."/>
            <person name="Halpin R."/>
            <person name="Mulligan S."/>
            <person name="Robinson J."/>
            <person name="White O."/>
            <person name="Rikihisa Y."/>
            <person name="Tettelin H."/>
        </authorList>
    </citation>
    <scope>NUCLEOTIDE SEQUENCE [LARGE SCALE GENOMIC DNA]</scope>
    <source>
        <strain evidence="3">ATCC CRL-10679 / Arkansas</strain>
    </source>
</reference>
<proteinExistence type="predicted"/>
<evidence type="ECO:0000313" key="2">
    <source>
        <dbReference type="EMBL" id="ABD45519.1"/>
    </source>
</evidence>
<accession>Q2GHI7</accession>
<dbReference type="Proteomes" id="UP000008320">
    <property type="component" value="Chromosome"/>
</dbReference>
<dbReference type="RefSeq" id="WP_011452500.1">
    <property type="nucleotide sequence ID" value="NC_007799.1"/>
</dbReference>
<keyword evidence="3" id="KW-1185">Reference proteome</keyword>
<keyword evidence="1" id="KW-0812">Transmembrane</keyword>
<dbReference type="KEGG" id="ech:ECH_0275"/>
<keyword evidence="1" id="KW-0472">Membrane</keyword>
<evidence type="ECO:0000313" key="3">
    <source>
        <dbReference type="Proteomes" id="UP000008320"/>
    </source>
</evidence>
<name>Q2GHI7_EHRCR</name>
<dbReference type="EMBL" id="CP000236">
    <property type="protein sequence ID" value="ABD45519.1"/>
    <property type="molecule type" value="Genomic_DNA"/>
</dbReference>
<gene>
    <name evidence="2" type="ordered locus">ECH_0275</name>
</gene>
<evidence type="ECO:0000256" key="1">
    <source>
        <dbReference type="SAM" id="Phobius"/>
    </source>
</evidence>
<protein>
    <submittedName>
        <fullName evidence="2">Uncharacterized protein</fullName>
    </submittedName>
</protein>
<feature type="transmembrane region" description="Helical" evidence="1">
    <location>
        <begin position="6"/>
        <end position="26"/>
    </location>
</feature>
<dbReference type="OrthoDB" id="7163197at2"/>
<organism evidence="2 3">
    <name type="scientific">Ehrlichia chaffeensis (strain ATCC CRL-10679 / Arkansas)</name>
    <dbReference type="NCBI Taxonomy" id="205920"/>
    <lineage>
        <taxon>Bacteria</taxon>
        <taxon>Pseudomonadati</taxon>
        <taxon>Pseudomonadota</taxon>
        <taxon>Alphaproteobacteria</taxon>
        <taxon>Rickettsiales</taxon>
        <taxon>Anaplasmataceae</taxon>
        <taxon>Ehrlichia</taxon>
    </lineage>
</organism>
<sequence length="243" mass="27882">MKYGTYLAMASLLICIIFALMLYGILKKCRTSRAVLNGVDTLPKHVYSISNSRLHNSILCYLKVKLKEQLKDFCDRNNVECIKAESAQYGVLMVKVGFEYVQHQMACFISEIQNDDIYKKALLLGNVISQSENLIFAYSEYRYALIKCELQNILYARISLRNIFNLVKDIKVKDQIELMKTYHAKLDCGLAFIAKGLGFIMKDVGVLDEFDSIRELCDDGFLYDDDYLTFTSISLKSIEGYTH</sequence>
<keyword evidence="1" id="KW-1133">Transmembrane helix</keyword>